<evidence type="ECO:0000313" key="2">
    <source>
        <dbReference type="Proteomes" id="UP000016517"/>
    </source>
</evidence>
<reference evidence="1 2" key="1">
    <citation type="submission" date="2013-08" db="EMBL/GenBank/DDBJ databases">
        <title>Study of Ammonical-Nitrogen removal by Nitrification Denitrification process using lab isolates.</title>
        <authorList>
            <person name="Khardenavis A.A."/>
            <person name="Pal R.R."/>
            <person name="Kapley A."/>
            <person name="Qureshi A."/>
            <person name="Purohit H.J."/>
        </authorList>
    </citation>
    <scope>NUCLEOTIDE SEQUENCE [LARGE SCALE GENOMIC DNA]</scope>
    <source>
        <strain evidence="1 2">EGD-HP18</strain>
    </source>
</reference>
<accession>A0AAV3K280</accession>
<name>A0AAV3K280_ACIBA</name>
<proteinExistence type="predicted"/>
<gene>
    <name evidence="1" type="ORF">N173_14085</name>
</gene>
<comment type="caution">
    <text evidence="1">The sequence shown here is derived from an EMBL/GenBank/DDBJ whole genome shotgun (WGS) entry which is preliminary data.</text>
</comment>
<organism evidence="1 2">
    <name type="scientific">Acinetobacter baumannii EGD-HP18</name>
    <dbReference type="NCBI Taxonomy" id="1358412"/>
    <lineage>
        <taxon>Bacteria</taxon>
        <taxon>Pseudomonadati</taxon>
        <taxon>Pseudomonadota</taxon>
        <taxon>Gammaproteobacteria</taxon>
        <taxon>Moraxellales</taxon>
        <taxon>Moraxellaceae</taxon>
        <taxon>Acinetobacter</taxon>
        <taxon>Acinetobacter calcoaceticus/baumannii complex</taxon>
    </lineage>
</organism>
<protein>
    <submittedName>
        <fullName evidence="1">Uncharacterized protein</fullName>
    </submittedName>
</protein>
<dbReference type="EMBL" id="AVST01000035">
    <property type="protein sequence ID" value="ERH70968.1"/>
    <property type="molecule type" value="Genomic_DNA"/>
</dbReference>
<dbReference type="AlphaFoldDB" id="A0AAV3K280"/>
<dbReference type="Proteomes" id="UP000016517">
    <property type="component" value="Unassembled WGS sequence"/>
</dbReference>
<evidence type="ECO:0000313" key="1">
    <source>
        <dbReference type="EMBL" id="ERH70968.1"/>
    </source>
</evidence>
<sequence>MCDDLVKNRGWEPANAKAFATQKAHELRDEAIKYGKANNLIPCDK</sequence>